<dbReference type="EMBL" id="CAJPDQ010000011">
    <property type="protein sequence ID" value="CAF9916400.1"/>
    <property type="molecule type" value="Genomic_DNA"/>
</dbReference>
<sequence length="332" mass="39361">MDSSCPFDKEDQLGSDVVAPTGTLPGYPRVSLDNRNRVKKFLEKELYADLLESMAPRLWWMAKQDSRSISALHRQLVRSRRIVITEDPKLHLVWFNDRIFIKPLPGYLLSHSFWTEYLANPRSDQEQRTTRAALGFLRTYFYLIQHPSDFRMATAESARLVPPGVTYFQFCQFSKRFDKIKDEDVTWRYAYGELRLSRLNFYVKVFGSRWSYHRTELQYGAYFARFYGPFLFLFGCISVVLSAMQTELAAEQVGLLVYWINFQNASRGFCVFALFLVMIIVLTFTTLWLYKFLKEWHYALKDRFDKRRPIHDTWIARSQTNMSMRKRTNHAV</sequence>
<keyword evidence="3" id="KW-1185">Reference proteome</keyword>
<keyword evidence="1" id="KW-0472">Membrane</keyword>
<evidence type="ECO:0000313" key="2">
    <source>
        <dbReference type="EMBL" id="CAF9916400.1"/>
    </source>
</evidence>
<dbReference type="Proteomes" id="UP000664169">
    <property type="component" value="Unassembled WGS sequence"/>
</dbReference>
<organism evidence="2 3">
    <name type="scientific">Gomphillus americanus</name>
    <dbReference type="NCBI Taxonomy" id="1940652"/>
    <lineage>
        <taxon>Eukaryota</taxon>
        <taxon>Fungi</taxon>
        <taxon>Dikarya</taxon>
        <taxon>Ascomycota</taxon>
        <taxon>Pezizomycotina</taxon>
        <taxon>Lecanoromycetes</taxon>
        <taxon>OSLEUM clade</taxon>
        <taxon>Ostropomycetidae</taxon>
        <taxon>Ostropales</taxon>
        <taxon>Graphidaceae</taxon>
        <taxon>Gomphilloideae</taxon>
        <taxon>Gomphillus</taxon>
    </lineage>
</organism>
<gene>
    <name evidence="2" type="ORF">GOMPHAMPRED_000987</name>
</gene>
<dbReference type="PANTHER" id="PTHR34414:SF1">
    <property type="entry name" value="SUBTILISIN-LIKE SERINE PROTEASE"/>
    <property type="match status" value="1"/>
</dbReference>
<keyword evidence="1" id="KW-0812">Transmembrane</keyword>
<evidence type="ECO:0008006" key="4">
    <source>
        <dbReference type="Google" id="ProtNLM"/>
    </source>
</evidence>
<dbReference type="PANTHER" id="PTHR34414">
    <property type="entry name" value="HET DOMAIN-CONTAINING PROTEIN-RELATED"/>
    <property type="match status" value="1"/>
</dbReference>
<accession>A0A8H3II29</accession>
<evidence type="ECO:0000313" key="3">
    <source>
        <dbReference type="Proteomes" id="UP000664169"/>
    </source>
</evidence>
<name>A0A8H3II29_9LECA</name>
<protein>
    <recommendedName>
        <fullName evidence="4">Subtilisin-like serine protease</fullName>
    </recommendedName>
</protein>
<dbReference type="Pfam" id="PF20246">
    <property type="entry name" value="DUF6601"/>
    <property type="match status" value="1"/>
</dbReference>
<dbReference type="InterPro" id="IPR046536">
    <property type="entry name" value="DUF6601"/>
</dbReference>
<feature type="transmembrane region" description="Helical" evidence="1">
    <location>
        <begin position="222"/>
        <end position="245"/>
    </location>
</feature>
<comment type="caution">
    <text evidence="2">The sequence shown here is derived from an EMBL/GenBank/DDBJ whole genome shotgun (WGS) entry which is preliminary data.</text>
</comment>
<evidence type="ECO:0000256" key="1">
    <source>
        <dbReference type="SAM" id="Phobius"/>
    </source>
</evidence>
<proteinExistence type="predicted"/>
<dbReference type="OrthoDB" id="5086500at2759"/>
<keyword evidence="1" id="KW-1133">Transmembrane helix</keyword>
<reference evidence="2" key="1">
    <citation type="submission" date="2021-03" db="EMBL/GenBank/DDBJ databases">
        <authorList>
            <person name="Tagirdzhanova G."/>
        </authorList>
    </citation>
    <scope>NUCLEOTIDE SEQUENCE</scope>
</reference>
<dbReference type="AlphaFoldDB" id="A0A8H3II29"/>
<feature type="transmembrane region" description="Helical" evidence="1">
    <location>
        <begin position="265"/>
        <end position="290"/>
    </location>
</feature>